<gene>
    <name evidence="3" type="ORF">AWB75_01744</name>
</gene>
<dbReference type="InterPro" id="IPR014795">
    <property type="entry name" value="TacA_1-like"/>
</dbReference>
<organism evidence="3 4">
    <name type="scientific">Caballeronia catudaia</name>
    <dbReference type="NCBI Taxonomy" id="1777136"/>
    <lineage>
        <taxon>Bacteria</taxon>
        <taxon>Pseudomonadati</taxon>
        <taxon>Pseudomonadota</taxon>
        <taxon>Betaproteobacteria</taxon>
        <taxon>Burkholderiales</taxon>
        <taxon>Burkholderiaceae</taxon>
        <taxon>Caballeronia</taxon>
    </lineage>
</organism>
<protein>
    <recommendedName>
        <fullName evidence="5">DUF1778 domain-containing protein</fullName>
    </recommendedName>
</protein>
<dbReference type="SUPFAM" id="SSF47598">
    <property type="entry name" value="Ribbon-helix-helix"/>
    <property type="match status" value="1"/>
</dbReference>
<dbReference type="Proteomes" id="UP000054870">
    <property type="component" value="Unassembled WGS sequence"/>
</dbReference>
<dbReference type="RefSeq" id="WP_061123697.1">
    <property type="nucleotide sequence ID" value="NZ_FCOF02000006.1"/>
</dbReference>
<dbReference type="EMBL" id="FCOF02000006">
    <property type="protein sequence ID" value="SAK52811.1"/>
    <property type="molecule type" value="Genomic_DNA"/>
</dbReference>
<dbReference type="PANTHER" id="PTHR35401">
    <property type="entry name" value="COPG FAMILY HELIX-TURN-HELIX PROTEIN-RELATED-RELATED"/>
    <property type="match status" value="1"/>
</dbReference>
<dbReference type="InterPro" id="IPR010985">
    <property type="entry name" value="Ribbon_hlx_hlx"/>
</dbReference>
<comment type="caution">
    <text evidence="3">The sequence shown here is derived from an EMBL/GenBank/DDBJ whole genome shotgun (WGS) entry which is preliminary data.</text>
</comment>
<dbReference type="Gene3D" id="1.10.1220.10">
    <property type="entry name" value="Met repressor-like"/>
    <property type="match status" value="1"/>
</dbReference>
<evidence type="ECO:0000256" key="1">
    <source>
        <dbReference type="ARBA" id="ARBA00022649"/>
    </source>
</evidence>
<dbReference type="OrthoDB" id="5297731at2"/>
<evidence type="ECO:0008006" key="5">
    <source>
        <dbReference type="Google" id="ProtNLM"/>
    </source>
</evidence>
<dbReference type="PANTHER" id="PTHR35401:SF2">
    <property type="entry name" value="ABC-TYPE TRANSPORT SYSTEM"/>
    <property type="match status" value="1"/>
</dbReference>
<proteinExistence type="inferred from homology"/>
<keyword evidence="1" id="KW-1277">Toxin-antitoxin system</keyword>
<dbReference type="AlphaFoldDB" id="A0A158A4P2"/>
<dbReference type="Pfam" id="PF08681">
    <property type="entry name" value="TacA1"/>
    <property type="match status" value="1"/>
</dbReference>
<name>A0A158A4P2_9BURK</name>
<evidence type="ECO:0000313" key="3">
    <source>
        <dbReference type="EMBL" id="SAK52811.1"/>
    </source>
</evidence>
<reference evidence="3" key="1">
    <citation type="submission" date="2016-01" db="EMBL/GenBank/DDBJ databases">
        <authorList>
            <person name="Peeters C."/>
        </authorList>
    </citation>
    <scope>NUCLEOTIDE SEQUENCE [LARGE SCALE GENOMIC DNA]</scope>
    <source>
        <strain evidence="3">LMG 29318</strain>
    </source>
</reference>
<accession>A0A158A4P2</accession>
<keyword evidence="4" id="KW-1185">Reference proteome</keyword>
<sequence>MAIKHSDTETSVRGRITARLSAENQEILQLAADLQGSTLNQFVVQAALRAAEQVIEHDDVIRNIRLSVKQSERFFALLDAPPKPNEALQRAMERFRKNKIGS</sequence>
<dbReference type="GO" id="GO:0006355">
    <property type="term" value="P:regulation of DNA-templated transcription"/>
    <property type="evidence" value="ECO:0007669"/>
    <property type="project" value="InterPro"/>
</dbReference>
<evidence type="ECO:0000313" key="4">
    <source>
        <dbReference type="Proteomes" id="UP000054870"/>
    </source>
</evidence>
<evidence type="ECO:0000256" key="2">
    <source>
        <dbReference type="ARBA" id="ARBA00049988"/>
    </source>
</evidence>
<dbReference type="InterPro" id="IPR013321">
    <property type="entry name" value="Arc_rbn_hlx_hlx"/>
</dbReference>
<dbReference type="Gene3D" id="1.20.890.30">
    <property type="entry name" value="VCA0319-like"/>
    <property type="match status" value="1"/>
</dbReference>
<comment type="similarity">
    <text evidence="2">Belongs to the TacA antitoxin family.</text>
</comment>